<dbReference type="PANTHER" id="PTHR30126:SF39">
    <property type="entry name" value="HTH-TYPE TRANSCRIPTIONAL REGULATOR CYSL"/>
    <property type="match status" value="1"/>
</dbReference>
<dbReference type="GO" id="GO:0000976">
    <property type="term" value="F:transcription cis-regulatory region binding"/>
    <property type="evidence" value="ECO:0007669"/>
    <property type="project" value="TreeGrafter"/>
</dbReference>
<keyword evidence="7" id="KW-1185">Reference proteome</keyword>
<comment type="similarity">
    <text evidence="1">Belongs to the LysR transcriptional regulatory family.</text>
</comment>
<dbReference type="PRINTS" id="PR00039">
    <property type="entry name" value="HTHLYSR"/>
</dbReference>
<dbReference type="Gene3D" id="1.10.10.10">
    <property type="entry name" value="Winged helix-like DNA-binding domain superfamily/Winged helix DNA-binding domain"/>
    <property type="match status" value="1"/>
</dbReference>
<dbReference type="AlphaFoldDB" id="A0A4R6IZ74"/>
<dbReference type="EMBL" id="SNWP01000010">
    <property type="protein sequence ID" value="TDO28179.1"/>
    <property type="molecule type" value="Genomic_DNA"/>
</dbReference>
<dbReference type="RefSeq" id="WP_133472736.1">
    <property type="nucleotide sequence ID" value="NZ_SNWP01000010.1"/>
</dbReference>
<dbReference type="PROSITE" id="PS50931">
    <property type="entry name" value="HTH_LYSR"/>
    <property type="match status" value="1"/>
</dbReference>
<dbReference type="Pfam" id="PF00126">
    <property type="entry name" value="HTH_1"/>
    <property type="match status" value="1"/>
</dbReference>
<dbReference type="Pfam" id="PF03466">
    <property type="entry name" value="LysR_substrate"/>
    <property type="match status" value="1"/>
</dbReference>
<dbReference type="InterPro" id="IPR005119">
    <property type="entry name" value="LysR_subst-bd"/>
</dbReference>
<dbReference type="PANTHER" id="PTHR30126">
    <property type="entry name" value="HTH-TYPE TRANSCRIPTIONAL REGULATOR"/>
    <property type="match status" value="1"/>
</dbReference>
<evidence type="ECO:0000313" key="7">
    <source>
        <dbReference type="Proteomes" id="UP000295741"/>
    </source>
</evidence>
<keyword evidence="2" id="KW-0805">Transcription regulation</keyword>
<reference evidence="6 7" key="1">
    <citation type="submission" date="2019-03" db="EMBL/GenBank/DDBJ databases">
        <title>Genomic Encyclopedia of Archaeal and Bacterial Type Strains, Phase II (KMG-II): from individual species to whole genera.</title>
        <authorList>
            <person name="Goeker M."/>
        </authorList>
    </citation>
    <scope>NUCLEOTIDE SEQUENCE [LARGE SCALE GENOMIC DNA]</scope>
    <source>
        <strain evidence="6 7">DSM 28323</strain>
    </source>
</reference>
<evidence type="ECO:0000259" key="5">
    <source>
        <dbReference type="PROSITE" id="PS50931"/>
    </source>
</evidence>
<organism evidence="6 7">
    <name type="scientific">Sediminibacterium goheungense</name>
    <dbReference type="NCBI Taxonomy" id="1086393"/>
    <lineage>
        <taxon>Bacteria</taxon>
        <taxon>Pseudomonadati</taxon>
        <taxon>Bacteroidota</taxon>
        <taxon>Chitinophagia</taxon>
        <taxon>Chitinophagales</taxon>
        <taxon>Chitinophagaceae</taxon>
        <taxon>Sediminibacterium</taxon>
    </lineage>
</organism>
<protein>
    <submittedName>
        <fullName evidence="6">DNA-binding transcriptional LysR family regulator</fullName>
    </submittedName>
</protein>
<proteinExistence type="inferred from homology"/>
<gene>
    <name evidence="6" type="ORF">BC659_0241</name>
</gene>
<evidence type="ECO:0000256" key="2">
    <source>
        <dbReference type="ARBA" id="ARBA00023015"/>
    </source>
</evidence>
<dbReference type="SUPFAM" id="SSF46785">
    <property type="entry name" value="Winged helix' DNA-binding domain"/>
    <property type="match status" value="1"/>
</dbReference>
<keyword evidence="3 6" id="KW-0238">DNA-binding</keyword>
<dbReference type="Proteomes" id="UP000295741">
    <property type="component" value="Unassembled WGS sequence"/>
</dbReference>
<evidence type="ECO:0000313" key="6">
    <source>
        <dbReference type="EMBL" id="TDO28179.1"/>
    </source>
</evidence>
<dbReference type="InterPro" id="IPR000847">
    <property type="entry name" value="LysR_HTH_N"/>
</dbReference>
<feature type="domain" description="HTH lysR-type" evidence="5">
    <location>
        <begin position="1"/>
        <end position="58"/>
    </location>
</feature>
<dbReference type="InterPro" id="IPR036388">
    <property type="entry name" value="WH-like_DNA-bd_sf"/>
</dbReference>
<comment type="caution">
    <text evidence="6">The sequence shown here is derived from an EMBL/GenBank/DDBJ whole genome shotgun (WGS) entry which is preliminary data.</text>
</comment>
<evidence type="ECO:0000256" key="3">
    <source>
        <dbReference type="ARBA" id="ARBA00023125"/>
    </source>
</evidence>
<dbReference type="OrthoDB" id="9785745at2"/>
<evidence type="ECO:0000256" key="1">
    <source>
        <dbReference type="ARBA" id="ARBA00009437"/>
    </source>
</evidence>
<name>A0A4R6IZ74_9BACT</name>
<dbReference type="InterPro" id="IPR036390">
    <property type="entry name" value="WH_DNA-bd_sf"/>
</dbReference>
<keyword evidence="4" id="KW-0804">Transcription</keyword>
<dbReference type="SUPFAM" id="SSF53850">
    <property type="entry name" value="Periplasmic binding protein-like II"/>
    <property type="match status" value="1"/>
</dbReference>
<accession>A0A4R6IZ74</accession>
<dbReference type="Gene3D" id="3.40.190.10">
    <property type="entry name" value="Periplasmic binding protein-like II"/>
    <property type="match status" value="2"/>
</dbReference>
<evidence type="ECO:0000256" key="4">
    <source>
        <dbReference type="ARBA" id="ARBA00023163"/>
    </source>
</evidence>
<dbReference type="FunFam" id="1.10.10.10:FF:000001">
    <property type="entry name" value="LysR family transcriptional regulator"/>
    <property type="match status" value="1"/>
</dbReference>
<dbReference type="GO" id="GO:0003700">
    <property type="term" value="F:DNA-binding transcription factor activity"/>
    <property type="evidence" value="ECO:0007669"/>
    <property type="project" value="InterPro"/>
</dbReference>
<sequence length="299" mass="33767">MLSVKHEVFLEVARHKSFSKASQSLFITQPAISKHIRNLEEQYATQLFERKGSGIELTEAGKMLYEKLAEVKMIQEQTAFEISAIKDLLQVKGTLQLGASTTVALYILPKILSAFQARYPQIVISLLNRNTEIVLQALLKGDINLGIVEGRSKLTQVSHRPFITDKVIAVCSRKSAITKKKLYDLEELKQLPLALREMGSGTLAALRTALEKKKIKMSSLQVKARLGGTEALKNFLVESDLLGFLPQRAIIKELEQGDLIEIHFNGLHIERNFYFIERKGENSELNRTLIRIAEKMHNL</sequence>